<dbReference type="EMBL" id="JAKUCV010005019">
    <property type="protein sequence ID" value="KAJ4833105.1"/>
    <property type="molecule type" value="Genomic_DNA"/>
</dbReference>
<keyword evidence="4" id="KW-0238">DNA-binding</keyword>
<evidence type="ECO:0000256" key="4">
    <source>
        <dbReference type="ARBA" id="ARBA00023125"/>
    </source>
</evidence>
<dbReference type="SMART" id="SM00717">
    <property type="entry name" value="SANT"/>
    <property type="match status" value="1"/>
</dbReference>
<dbReference type="PROSITE" id="PS51294">
    <property type="entry name" value="HTH_MYB"/>
    <property type="match status" value="1"/>
</dbReference>
<dbReference type="InterPro" id="IPR044676">
    <property type="entry name" value="EOBI/EOBII-like_plant"/>
</dbReference>
<evidence type="ECO:0000256" key="7">
    <source>
        <dbReference type="SAM" id="MobiDB-lite"/>
    </source>
</evidence>
<evidence type="ECO:0000259" key="8">
    <source>
        <dbReference type="PROSITE" id="PS50090"/>
    </source>
</evidence>
<dbReference type="CDD" id="cd00167">
    <property type="entry name" value="SANT"/>
    <property type="match status" value="1"/>
</dbReference>
<feature type="region of interest" description="Disordered" evidence="7">
    <location>
        <begin position="119"/>
        <end position="145"/>
    </location>
</feature>
<dbReference type="AlphaFoldDB" id="A0A9Q0FM39"/>
<dbReference type="InterPro" id="IPR017930">
    <property type="entry name" value="Myb_dom"/>
</dbReference>
<organism evidence="10 11">
    <name type="scientific">Turnera subulata</name>
    <dbReference type="NCBI Taxonomy" id="218843"/>
    <lineage>
        <taxon>Eukaryota</taxon>
        <taxon>Viridiplantae</taxon>
        <taxon>Streptophyta</taxon>
        <taxon>Embryophyta</taxon>
        <taxon>Tracheophyta</taxon>
        <taxon>Spermatophyta</taxon>
        <taxon>Magnoliopsida</taxon>
        <taxon>eudicotyledons</taxon>
        <taxon>Gunneridae</taxon>
        <taxon>Pentapetalae</taxon>
        <taxon>rosids</taxon>
        <taxon>fabids</taxon>
        <taxon>Malpighiales</taxon>
        <taxon>Passifloraceae</taxon>
        <taxon>Turnera</taxon>
    </lineage>
</organism>
<dbReference type="GO" id="GO:0043565">
    <property type="term" value="F:sequence-specific DNA binding"/>
    <property type="evidence" value="ECO:0007669"/>
    <property type="project" value="InterPro"/>
</dbReference>
<dbReference type="GO" id="GO:0005634">
    <property type="term" value="C:nucleus"/>
    <property type="evidence" value="ECO:0007669"/>
    <property type="project" value="UniProtKB-SubCell"/>
</dbReference>
<evidence type="ECO:0000313" key="10">
    <source>
        <dbReference type="EMBL" id="KAJ4833105.1"/>
    </source>
</evidence>
<evidence type="ECO:0000256" key="6">
    <source>
        <dbReference type="ARBA" id="ARBA00023242"/>
    </source>
</evidence>
<dbReference type="GO" id="GO:0003700">
    <property type="term" value="F:DNA-binding transcription factor activity"/>
    <property type="evidence" value="ECO:0007669"/>
    <property type="project" value="InterPro"/>
</dbReference>
<feature type="domain" description="HTH myb-type" evidence="9">
    <location>
        <begin position="17"/>
        <end position="94"/>
    </location>
</feature>
<keyword evidence="2" id="KW-0677">Repeat</keyword>
<keyword evidence="6" id="KW-0539">Nucleus</keyword>
<dbReference type="Proteomes" id="UP001141552">
    <property type="component" value="Unassembled WGS sequence"/>
</dbReference>
<keyword evidence="3" id="KW-0805">Transcription regulation</keyword>
<evidence type="ECO:0000256" key="1">
    <source>
        <dbReference type="ARBA" id="ARBA00004123"/>
    </source>
</evidence>
<evidence type="ECO:0000256" key="5">
    <source>
        <dbReference type="ARBA" id="ARBA00023163"/>
    </source>
</evidence>
<reference evidence="10" key="1">
    <citation type="submission" date="2022-02" db="EMBL/GenBank/DDBJ databases">
        <authorList>
            <person name="Henning P.M."/>
            <person name="McCubbin A.G."/>
            <person name="Shore J.S."/>
        </authorList>
    </citation>
    <scope>NUCLEOTIDE SEQUENCE</scope>
    <source>
        <strain evidence="10">F60SS</strain>
        <tissue evidence="10">Leaves</tissue>
    </source>
</reference>
<evidence type="ECO:0000256" key="3">
    <source>
        <dbReference type="ARBA" id="ARBA00023015"/>
    </source>
</evidence>
<feature type="domain" description="Myb-like" evidence="8">
    <location>
        <begin position="13"/>
        <end position="90"/>
    </location>
</feature>
<dbReference type="InterPro" id="IPR009057">
    <property type="entry name" value="Homeodomain-like_sf"/>
</dbReference>
<comment type="caution">
    <text evidence="10">The sequence shown here is derived from an EMBL/GenBank/DDBJ whole genome shotgun (WGS) entry which is preliminary data.</text>
</comment>
<evidence type="ECO:0000256" key="2">
    <source>
        <dbReference type="ARBA" id="ARBA00022737"/>
    </source>
</evidence>
<feature type="compositionally biased region" description="Basic and acidic residues" evidence="7">
    <location>
        <begin position="119"/>
        <end position="137"/>
    </location>
</feature>
<gene>
    <name evidence="10" type="ORF">Tsubulata_001089</name>
</gene>
<keyword evidence="11" id="KW-1185">Reference proteome</keyword>
<dbReference type="Pfam" id="PF00249">
    <property type="entry name" value="Myb_DNA-binding"/>
    <property type="match status" value="2"/>
</dbReference>
<protein>
    <submittedName>
        <fullName evidence="10">Uncharacterized protein</fullName>
    </submittedName>
</protein>
<sequence length="231" mass="26421">MVSMMMAPWGVPEQTWRKGPWTPEEDKLLSEYVSLHGEGRWSSVSRSTGKFCNLLCCAQHIVCLHRWSTIARYLPGRTDNEIKNYWRTHFKRKERSSQKQEKRKAQILKQKQLHQQAKLLDDGNMKRVESRSDEKTQEAPGKQEVPFVFPTGGDQYCLPSVTQDIQSWVDSVVEDYGLWGGLWNLDDHDQQQGGQVARTSSCNKIAMQNQATSYAFGGDHSANVYGGGYIF</sequence>
<keyword evidence="5" id="KW-0804">Transcription</keyword>
<reference evidence="10" key="2">
    <citation type="journal article" date="2023" name="Plants (Basel)">
        <title>Annotation of the Turnera subulata (Passifloraceae) Draft Genome Reveals the S-Locus Evolved after the Divergence of Turneroideae from Passifloroideae in a Stepwise Manner.</title>
        <authorList>
            <person name="Henning P.M."/>
            <person name="Roalson E.H."/>
            <person name="Mir W."/>
            <person name="McCubbin A.G."/>
            <person name="Shore J.S."/>
        </authorList>
    </citation>
    <scope>NUCLEOTIDE SEQUENCE</scope>
    <source>
        <strain evidence="10">F60SS</strain>
    </source>
</reference>
<accession>A0A9Q0FM39</accession>
<comment type="subcellular location">
    <subcellularLocation>
        <location evidence="1">Nucleus</location>
    </subcellularLocation>
</comment>
<dbReference type="InterPro" id="IPR001005">
    <property type="entry name" value="SANT/Myb"/>
</dbReference>
<dbReference type="PANTHER" id="PTHR45675:SF17">
    <property type="entry name" value="MYB TRANSCRIPTION FACTOR"/>
    <property type="match status" value="1"/>
</dbReference>
<dbReference type="PANTHER" id="PTHR45675">
    <property type="entry name" value="MYB TRANSCRIPTION FACTOR-RELATED-RELATED"/>
    <property type="match status" value="1"/>
</dbReference>
<dbReference type="SUPFAM" id="SSF46689">
    <property type="entry name" value="Homeodomain-like"/>
    <property type="match status" value="1"/>
</dbReference>
<dbReference type="PROSITE" id="PS50090">
    <property type="entry name" value="MYB_LIKE"/>
    <property type="match status" value="1"/>
</dbReference>
<evidence type="ECO:0000259" key="9">
    <source>
        <dbReference type="PROSITE" id="PS51294"/>
    </source>
</evidence>
<dbReference type="OrthoDB" id="2143914at2759"/>
<evidence type="ECO:0000313" key="11">
    <source>
        <dbReference type="Proteomes" id="UP001141552"/>
    </source>
</evidence>
<name>A0A9Q0FM39_9ROSI</name>
<dbReference type="Gene3D" id="1.10.10.60">
    <property type="entry name" value="Homeodomain-like"/>
    <property type="match status" value="2"/>
</dbReference>
<proteinExistence type="predicted"/>